<dbReference type="EMBL" id="JAULJE010000001">
    <property type="protein sequence ID" value="KAK1346178.1"/>
    <property type="molecule type" value="Genomic_DNA"/>
</dbReference>
<feature type="compositionally biased region" description="Pro residues" evidence="1">
    <location>
        <begin position="60"/>
        <end position="69"/>
    </location>
</feature>
<comment type="caution">
    <text evidence="2">The sequence shown here is derived from an EMBL/GenBank/DDBJ whole genome shotgun (WGS) entry which is preliminary data.</text>
</comment>
<accession>A0AA40IAN9</accession>
<sequence>MPPPGDGGAHSHKMVAPSPLSPPATQGQFKDRQASDGSCPAAQDLLRLSKGSKGEQKMCPSPPPPPPPAKCATLARAIRASSCLSHSLLATALLAPTASDKTAAQTHCRHQPHLHL</sequence>
<reference evidence="2" key="1">
    <citation type="submission" date="2023-06" db="EMBL/GenBank/DDBJ databases">
        <title>Reference genome for the Northern bat (Eptesicus nilssonii), a most northern bat species.</title>
        <authorList>
            <person name="Laine V.N."/>
            <person name="Pulliainen A.T."/>
            <person name="Lilley T.M."/>
        </authorList>
    </citation>
    <scope>NUCLEOTIDE SEQUENCE</scope>
    <source>
        <strain evidence="2">BLF_Eptnil</strain>
        <tissue evidence="2">Kidney</tissue>
    </source>
</reference>
<name>A0AA40IAN9_CNENI</name>
<feature type="region of interest" description="Disordered" evidence="1">
    <location>
        <begin position="1"/>
        <end position="71"/>
    </location>
</feature>
<proteinExistence type="predicted"/>
<evidence type="ECO:0000313" key="2">
    <source>
        <dbReference type="EMBL" id="KAK1346178.1"/>
    </source>
</evidence>
<keyword evidence="3" id="KW-1185">Reference proteome</keyword>
<gene>
    <name evidence="2" type="ORF">QTO34_000031</name>
</gene>
<protein>
    <submittedName>
        <fullName evidence="2">Uncharacterized protein</fullName>
    </submittedName>
</protein>
<evidence type="ECO:0000256" key="1">
    <source>
        <dbReference type="SAM" id="MobiDB-lite"/>
    </source>
</evidence>
<organism evidence="2 3">
    <name type="scientific">Cnephaeus nilssonii</name>
    <name type="common">Northern bat</name>
    <name type="synonym">Eptesicus nilssonii</name>
    <dbReference type="NCBI Taxonomy" id="3371016"/>
    <lineage>
        <taxon>Eukaryota</taxon>
        <taxon>Metazoa</taxon>
        <taxon>Chordata</taxon>
        <taxon>Craniata</taxon>
        <taxon>Vertebrata</taxon>
        <taxon>Euteleostomi</taxon>
        <taxon>Mammalia</taxon>
        <taxon>Eutheria</taxon>
        <taxon>Laurasiatheria</taxon>
        <taxon>Chiroptera</taxon>
        <taxon>Yangochiroptera</taxon>
        <taxon>Vespertilionidae</taxon>
        <taxon>Cnephaeus</taxon>
    </lineage>
</organism>
<dbReference type="Proteomes" id="UP001177744">
    <property type="component" value="Unassembled WGS sequence"/>
</dbReference>
<dbReference type="AlphaFoldDB" id="A0AA40IAN9"/>
<evidence type="ECO:0000313" key="3">
    <source>
        <dbReference type="Proteomes" id="UP001177744"/>
    </source>
</evidence>